<accession>A0A812A285</accession>
<evidence type="ECO:0000313" key="2">
    <source>
        <dbReference type="Proteomes" id="UP000614580"/>
    </source>
</evidence>
<organism evidence="1 2">
    <name type="scientific">Candidatus Argoarchaeum ethanivorans</name>
    <dbReference type="NCBI Taxonomy" id="2608793"/>
    <lineage>
        <taxon>Archaea</taxon>
        <taxon>Methanobacteriati</taxon>
        <taxon>Methanobacteriota</taxon>
        <taxon>Stenosarchaea group</taxon>
        <taxon>Methanomicrobia</taxon>
        <taxon>Methanosarcinales</taxon>
        <taxon>Methanosarcinales incertae sedis</taxon>
        <taxon>GOM Arc I cluster</taxon>
        <taxon>Candidatus Argoarchaeum</taxon>
    </lineage>
</organism>
<evidence type="ECO:0000313" key="1">
    <source>
        <dbReference type="EMBL" id="CAD7767274.1"/>
    </source>
</evidence>
<dbReference type="Gene3D" id="2.60.40.10">
    <property type="entry name" value="Immunoglobulins"/>
    <property type="match status" value="1"/>
</dbReference>
<reference evidence="1" key="1">
    <citation type="submission" date="2020-12" db="EMBL/GenBank/DDBJ databases">
        <authorList>
            <person name="Hahn C.J."/>
            <person name="Laso-Perez R."/>
            <person name="Vulcano F."/>
            <person name="Vaziourakis K.-M."/>
            <person name="Stokke R."/>
            <person name="Steen I.H."/>
            <person name="Teske A."/>
            <person name="Boetius A."/>
            <person name="Liebeke M."/>
            <person name="Amann R."/>
            <person name="Knittel K."/>
        </authorList>
    </citation>
    <scope>NUCLEOTIDE SEQUENCE</scope>
    <source>
        <strain evidence="1">Gfbio:c6db26ca-90af-429b-aeed-0e3e8aed0b5e:GoM-Arc1_AMV-AAA_792_C10</strain>
    </source>
</reference>
<comment type="caution">
    <text evidence="1">The sequence shown here is derived from an EMBL/GenBank/DDBJ whole genome shotgun (WGS) entry which is preliminary data.</text>
</comment>
<evidence type="ECO:0008006" key="3">
    <source>
        <dbReference type="Google" id="ProtNLM"/>
    </source>
</evidence>
<gene>
    <name evidence="1" type="ORF">DNFNHJIP_00682</name>
</gene>
<dbReference type="AlphaFoldDB" id="A0A812A285"/>
<proteinExistence type="predicted"/>
<dbReference type="Proteomes" id="UP000614580">
    <property type="component" value="Unassembled WGS sequence"/>
</dbReference>
<name>A0A812A285_9EURY</name>
<sequence>MDGKTDTLSLDPITLRCGVPSVIEDTVFNITVNIECYDQRGVKYSYSDLHPVKVSGMFRVSKSINDNIYINEIATVTITLRNDGTHPLNSIKVSDTLPPDFELNDNSTLQWELDIGAGECKSFAYSLKPMQPNEAGYAIPVAIAEWTDDGRTYSMRSDSPNIAVYGPKIELSKTVNPSTINEDGVVIVTIEVKNTGNVLASVDVADYLPETAVLTDGVTGNEMILRQAKLRDSVTA</sequence>
<dbReference type="EMBL" id="CAJHZY010000111">
    <property type="protein sequence ID" value="CAD7767274.1"/>
    <property type="molecule type" value="Genomic_DNA"/>
</dbReference>
<protein>
    <recommendedName>
        <fullName evidence="3">DUF11 domain-containing protein</fullName>
    </recommendedName>
</protein>
<dbReference type="InterPro" id="IPR047589">
    <property type="entry name" value="DUF11_rpt"/>
</dbReference>
<dbReference type="NCBIfam" id="TIGR01451">
    <property type="entry name" value="B_ant_repeat"/>
    <property type="match status" value="1"/>
</dbReference>
<dbReference type="InterPro" id="IPR013783">
    <property type="entry name" value="Ig-like_fold"/>
</dbReference>